<gene>
    <name evidence="2" type="ORF">CGZ92_13035</name>
</gene>
<organism evidence="2 3">
    <name type="scientific">Parenemella sanctibonifatiensis</name>
    <dbReference type="NCBI Taxonomy" id="2016505"/>
    <lineage>
        <taxon>Bacteria</taxon>
        <taxon>Bacillati</taxon>
        <taxon>Actinomycetota</taxon>
        <taxon>Actinomycetes</taxon>
        <taxon>Propionibacteriales</taxon>
        <taxon>Propionibacteriaceae</taxon>
        <taxon>Parenemella</taxon>
    </lineage>
</organism>
<dbReference type="EMBL" id="NMVI01000029">
    <property type="protein sequence ID" value="OYN83982.1"/>
    <property type="molecule type" value="Genomic_DNA"/>
</dbReference>
<dbReference type="RefSeq" id="WP_094451824.1">
    <property type="nucleotide sequence ID" value="NZ_NMVI01000029.1"/>
</dbReference>
<reference evidence="2 3" key="1">
    <citation type="submission" date="2017-07" db="EMBL/GenBank/DDBJ databases">
        <title>Draft whole genome sequences of clinical Proprionibacteriaceae strains.</title>
        <authorList>
            <person name="Bernier A.-M."/>
            <person name="Bernard K."/>
            <person name="Domingo M.-C."/>
        </authorList>
    </citation>
    <scope>NUCLEOTIDE SEQUENCE [LARGE SCALE GENOMIC DNA]</scope>
    <source>
        <strain evidence="2 3">NML 160184</strain>
    </source>
</reference>
<proteinExistence type="predicted"/>
<evidence type="ECO:0000256" key="1">
    <source>
        <dbReference type="SAM" id="MobiDB-lite"/>
    </source>
</evidence>
<dbReference type="Proteomes" id="UP000216533">
    <property type="component" value="Unassembled WGS sequence"/>
</dbReference>
<accession>A0A255E3N0</accession>
<comment type="caution">
    <text evidence="2">The sequence shown here is derived from an EMBL/GenBank/DDBJ whole genome shotgun (WGS) entry which is preliminary data.</text>
</comment>
<protein>
    <submittedName>
        <fullName evidence="2">Uncharacterized protein</fullName>
    </submittedName>
</protein>
<name>A0A255E3N0_9ACTN</name>
<feature type="region of interest" description="Disordered" evidence="1">
    <location>
        <begin position="1"/>
        <end position="27"/>
    </location>
</feature>
<dbReference type="AlphaFoldDB" id="A0A255E3N0"/>
<sequence>MATTVTTPDGEKHHHRDSVTTGRPQARRLADGRVEVFFVQSTGEPQRRAAGVVPGEYKEKIIETYPAGSSFTRW</sequence>
<evidence type="ECO:0000313" key="3">
    <source>
        <dbReference type="Proteomes" id="UP000216533"/>
    </source>
</evidence>
<evidence type="ECO:0000313" key="2">
    <source>
        <dbReference type="EMBL" id="OYN83982.1"/>
    </source>
</evidence>